<accession>A0AAN8U4X7</accession>
<keyword evidence="2" id="KW-1185">Reference proteome</keyword>
<protein>
    <submittedName>
        <fullName evidence="1">Uncharacterized protein</fullName>
    </submittedName>
</protein>
<reference evidence="1 2" key="1">
    <citation type="submission" date="2024-02" db="EMBL/GenBank/DDBJ databases">
        <title>de novo genome assembly of Solanum bulbocastanum strain 11H21.</title>
        <authorList>
            <person name="Hosaka A.J."/>
        </authorList>
    </citation>
    <scope>NUCLEOTIDE SEQUENCE [LARGE SCALE GENOMIC DNA]</scope>
    <source>
        <tissue evidence="1">Young leaves</tissue>
    </source>
</reference>
<sequence length="30" mass="3388">MSSGLLKMQICNLQNKQKRERATMVAVCCC</sequence>
<evidence type="ECO:0000313" key="1">
    <source>
        <dbReference type="EMBL" id="KAK6796936.1"/>
    </source>
</evidence>
<name>A0AAN8U4X7_SOLBU</name>
<dbReference type="AlphaFoldDB" id="A0AAN8U4X7"/>
<dbReference type="EMBL" id="JBANQN010000002">
    <property type="protein sequence ID" value="KAK6796936.1"/>
    <property type="molecule type" value="Genomic_DNA"/>
</dbReference>
<gene>
    <name evidence="1" type="ORF">RDI58_004637</name>
</gene>
<evidence type="ECO:0000313" key="2">
    <source>
        <dbReference type="Proteomes" id="UP001371456"/>
    </source>
</evidence>
<dbReference type="Proteomes" id="UP001371456">
    <property type="component" value="Unassembled WGS sequence"/>
</dbReference>
<organism evidence="1 2">
    <name type="scientific">Solanum bulbocastanum</name>
    <name type="common">Wild potato</name>
    <dbReference type="NCBI Taxonomy" id="147425"/>
    <lineage>
        <taxon>Eukaryota</taxon>
        <taxon>Viridiplantae</taxon>
        <taxon>Streptophyta</taxon>
        <taxon>Embryophyta</taxon>
        <taxon>Tracheophyta</taxon>
        <taxon>Spermatophyta</taxon>
        <taxon>Magnoliopsida</taxon>
        <taxon>eudicotyledons</taxon>
        <taxon>Gunneridae</taxon>
        <taxon>Pentapetalae</taxon>
        <taxon>asterids</taxon>
        <taxon>lamiids</taxon>
        <taxon>Solanales</taxon>
        <taxon>Solanaceae</taxon>
        <taxon>Solanoideae</taxon>
        <taxon>Solaneae</taxon>
        <taxon>Solanum</taxon>
    </lineage>
</organism>
<proteinExistence type="predicted"/>
<comment type="caution">
    <text evidence="1">The sequence shown here is derived from an EMBL/GenBank/DDBJ whole genome shotgun (WGS) entry which is preliminary data.</text>
</comment>